<dbReference type="Gene3D" id="1.10.1410.10">
    <property type="match status" value="1"/>
</dbReference>
<name>W9SA58_9ROSA</name>
<dbReference type="GO" id="GO:0050265">
    <property type="term" value="F:RNA uridylyltransferase activity"/>
    <property type="evidence" value="ECO:0007669"/>
    <property type="project" value="TreeGrafter"/>
</dbReference>
<organism evidence="3 4">
    <name type="scientific">Morus notabilis</name>
    <dbReference type="NCBI Taxonomy" id="981085"/>
    <lineage>
        <taxon>Eukaryota</taxon>
        <taxon>Viridiplantae</taxon>
        <taxon>Streptophyta</taxon>
        <taxon>Embryophyta</taxon>
        <taxon>Tracheophyta</taxon>
        <taxon>Spermatophyta</taxon>
        <taxon>Magnoliopsida</taxon>
        <taxon>eudicotyledons</taxon>
        <taxon>Gunneridae</taxon>
        <taxon>Pentapetalae</taxon>
        <taxon>rosids</taxon>
        <taxon>fabids</taxon>
        <taxon>Rosales</taxon>
        <taxon>Moraceae</taxon>
        <taxon>Moreae</taxon>
        <taxon>Morus</taxon>
    </lineage>
</organism>
<accession>W9SA58</accession>
<dbReference type="InterPro" id="IPR043519">
    <property type="entry name" value="NT_sf"/>
</dbReference>
<proteinExistence type="predicted"/>
<dbReference type="EMBL" id="KE345859">
    <property type="protein sequence ID" value="EXC19388.1"/>
    <property type="molecule type" value="Genomic_DNA"/>
</dbReference>
<reference evidence="4" key="1">
    <citation type="submission" date="2013-01" db="EMBL/GenBank/DDBJ databases">
        <title>Draft Genome Sequence of a Mulberry Tree, Morus notabilis C.K. Schneid.</title>
        <authorList>
            <person name="He N."/>
            <person name="Zhao S."/>
        </authorList>
    </citation>
    <scope>NUCLEOTIDE SEQUENCE</scope>
</reference>
<dbReference type="STRING" id="981085.W9SA58"/>
<dbReference type="Proteomes" id="UP000030645">
    <property type="component" value="Unassembled WGS sequence"/>
</dbReference>
<dbReference type="GO" id="GO:0031123">
    <property type="term" value="P:RNA 3'-end processing"/>
    <property type="evidence" value="ECO:0007669"/>
    <property type="project" value="TreeGrafter"/>
</dbReference>
<dbReference type="SUPFAM" id="SSF81631">
    <property type="entry name" value="PAP/OAS1 substrate-binding domain"/>
    <property type="match status" value="1"/>
</dbReference>
<dbReference type="Pfam" id="PF22600">
    <property type="entry name" value="MTPAP-like_central"/>
    <property type="match status" value="1"/>
</dbReference>
<feature type="region of interest" description="Disordered" evidence="1">
    <location>
        <begin position="339"/>
        <end position="361"/>
    </location>
</feature>
<protein>
    <recommendedName>
        <fullName evidence="2">Poly(A) RNA polymerase mitochondrial-like central palm domain-containing protein</fullName>
    </recommendedName>
</protein>
<gene>
    <name evidence="3" type="ORF">L484_010405</name>
</gene>
<dbReference type="InterPro" id="IPR054708">
    <property type="entry name" value="MTPAP-like_central"/>
</dbReference>
<sequence length="392" mass="44815">MNPNGVLLEHTLKEILAVLQPESNDWVARFQVIEELRRVVDSLESMRGATVEPFGSFVSNLFTRSGDLDISIELANGSFISSSGKKHKQKLLRALMEAMRQRGGWNKYQCIPNARVPILKVQSNIQNISCDISVDNLQAQMKSKMLLWITEIDTRFRDMVLLVKEWAKAHNINNSKTGTFNSYSLSLLVVFHFQTCVPAIFPPLKDIYPGNIADDLQGLRANAERQISETCAANIARFRSQRGRAVNHSSLSDLFISFLSKIEDPFGQPENSARAVNASQLTKISEAFQSTYRRLVSRNQNQNDFLAPLVRQQTSQLIPRNQRYNPHSVYQPTRPQWLTADFSHPPQYARHGSGRHQQTRPQVAYLTTRVPNARAYQVQNQQQQLWRPRSRR</sequence>
<evidence type="ECO:0000259" key="2">
    <source>
        <dbReference type="Pfam" id="PF22600"/>
    </source>
</evidence>
<evidence type="ECO:0000256" key="1">
    <source>
        <dbReference type="SAM" id="MobiDB-lite"/>
    </source>
</evidence>
<evidence type="ECO:0000313" key="3">
    <source>
        <dbReference type="EMBL" id="EXC19388.1"/>
    </source>
</evidence>
<keyword evidence="4" id="KW-1185">Reference proteome</keyword>
<dbReference type="PANTHER" id="PTHR12271">
    <property type="entry name" value="POLY A POLYMERASE CID PAP -RELATED"/>
    <property type="match status" value="1"/>
</dbReference>
<dbReference type="SUPFAM" id="SSF81301">
    <property type="entry name" value="Nucleotidyltransferase"/>
    <property type="match status" value="1"/>
</dbReference>
<dbReference type="CDD" id="cd05402">
    <property type="entry name" value="NT_PAP_TUTase"/>
    <property type="match status" value="1"/>
</dbReference>
<evidence type="ECO:0000313" key="4">
    <source>
        <dbReference type="Proteomes" id="UP000030645"/>
    </source>
</evidence>
<dbReference type="AlphaFoldDB" id="W9SA58"/>
<dbReference type="Gene3D" id="3.30.460.10">
    <property type="entry name" value="Beta Polymerase, domain 2"/>
    <property type="match status" value="1"/>
</dbReference>
<feature type="domain" description="Poly(A) RNA polymerase mitochondrial-like central palm" evidence="2">
    <location>
        <begin position="9"/>
        <end position="147"/>
    </location>
</feature>
<dbReference type="eggNOG" id="KOG2277">
    <property type="taxonomic scope" value="Eukaryota"/>
</dbReference>
<dbReference type="PANTHER" id="PTHR12271:SF123">
    <property type="entry name" value="PROTEIN HESO1"/>
    <property type="match status" value="1"/>
</dbReference>